<evidence type="ECO:0000259" key="1">
    <source>
        <dbReference type="Pfam" id="PF06983"/>
    </source>
</evidence>
<accession>A0A1L8MP24</accession>
<comment type="caution">
    <text evidence="2">The sequence shown here is derived from an EMBL/GenBank/DDBJ whole genome shotgun (WGS) entry which is preliminary data.</text>
</comment>
<dbReference type="AlphaFoldDB" id="A0A1L8MP24"/>
<protein>
    <recommendedName>
        <fullName evidence="1">PhnB-like domain-containing protein</fullName>
    </recommendedName>
</protein>
<dbReference type="Proteomes" id="UP000182015">
    <property type="component" value="Unassembled WGS sequence"/>
</dbReference>
<dbReference type="OrthoDB" id="9806473at2"/>
<dbReference type="RefSeq" id="WP_071793147.1">
    <property type="nucleotide sequence ID" value="NZ_LZDD01000001.1"/>
</dbReference>
<gene>
    <name evidence="2" type="ORF">A9Q68_02795</name>
</gene>
<dbReference type="PANTHER" id="PTHR33990">
    <property type="entry name" value="PROTEIN YJDN-RELATED"/>
    <property type="match status" value="1"/>
</dbReference>
<dbReference type="SUPFAM" id="SSF54593">
    <property type="entry name" value="Glyoxalase/Bleomycin resistance protein/Dihydroxybiphenyl dioxygenase"/>
    <property type="match status" value="2"/>
</dbReference>
<feature type="domain" description="PhnB-like" evidence="1">
    <location>
        <begin position="137"/>
        <end position="251"/>
    </location>
</feature>
<dbReference type="InterPro" id="IPR028973">
    <property type="entry name" value="PhnB-like"/>
</dbReference>
<name>A0A1L8MP24_9STRE</name>
<feature type="domain" description="PhnB-like" evidence="1">
    <location>
        <begin position="3"/>
        <end position="121"/>
    </location>
</feature>
<dbReference type="Gene3D" id="3.30.720.110">
    <property type="match status" value="1"/>
</dbReference>
<evidence type="ECO:0000313" key="3">
    <source>
        <dbReference type="Proteomes" id="UP000182015"/>
    </source>
</evidence>
<reference evidence="3" key="1">
    <citation type="submission" date="2016-06" db="EMBL/GenBank/DDBJ databases">
        <authorList>
            <person name="de Vries S.P.W."/>
            <person name="Hadjirin N.F."/>
            <person name="Lay E.M."/>
            <person name="Zadoks R.N."/>
            <person name="Peacock S.J."/>
            <person name="Parkhill J."/>
            <person name="Grant A.J."/>
            <person name="Mcdougall S."/>
            <person name="Holmes M.A."/>
        </authorList>
    </citation>
    <scope>NUCLEOTIDE SEQUENCE [LARGE SCALE GENOMIC DNA]</scope>
    <source>
        <strain evidence="3">NZ1587</strain>
    </source>
</reference>
<dbReference type="EMBL" id="LZDD01000001">
    <property type="protein sequence ID" value="OJF72489.1"/>
    <property type="molecule type" value="Genomic_DNA"/>
</dbReference>
<sequence length="293" mass="33128">MTIVPHLWLDGNAIEAVTTYTKLFKDSKITWQYTLKDTPSGDCDLISFDLAGHSMAAIAAGPYFQLNEAISIMVGVQSKEEIDRLYQTLSQGGHDLMPLQEYPFNPYYVWVADRFGLTWQLLLMPDQEKTYSFEYSLLFAGNNCGRAEEALNYYADVFSTKPNIIVPYPPGQAQDPRAKVAYGSVTLDETFYTAMDHGYTGDKAFNEAFSFMLYCDSQEELDYYWSNLSVVPDAEQCGCCKDQFGVSWQIIPDWLRSFYGNSSAAQIEAVSKAMMPMKKLDDLALRQVLAEVE</sequence>
<dbReference type="Gene3D" id="3.30.720.100">
    <property type="match status" value="1"/>
</dbReference>
<dbReference type="CDD" id="cd06588">
    <property type="entry name" value="PhnB_like"/>
    <property type="match status" value="2"/>
</dbReference>
<dbReference type="STRING" id="1856638.A9Q68_02795"/>
<evidence type="ECO:0000313" key="2">
    <source>
        <dbReference type="EMBL" id="OJF72489.1"/>
    </source>
</evidence>
<organism evidence="2 3">
    <name type="scientific">Streptococcus bovimastitidis</name>
    <dbReference type="NCBI Taxonomy" id="1856638"/>
    <lineage>
        <taxon>Bacteria</taxon>
        <taxon>Bacillati</taxon>
        <taxon>Bacillota</taxon>
        <taxon>Bacilli</taxon>
        <taxon>Lactobacillales</taxon>
        <taxon>Streptococcaceae</taxon>
        <taxon>Streptococcus</taxon>
    </lineage>
</organism>
<dbReference type="Gene3D" id="3.10.180.10">
    <property type="entry name" value="2,3-Dihydroxybiphenyl 1,2-Dioxygenase, domain 1"/>
    <property type="match status" value="1"/>
</dbReference>
<proteinExistence type="predicted"/>
<dbReference type="InterPro" id="IPR029068">
    <property type="entry name" value="Glyas_Bleomycin-R_OHBP_Dase"/>
</dbReference>
<dbReference type="Pfam" id="PF06983">
    <property type="entry name" value="3-dmu-9_3-mt"/>
    <property type="match status" value="2"/>
</dbReference>
<keyword evidence="3" id="KW-1185">Reference proteome</keyword>